<dbReference type="InterPro" id="IPR011761">
    <property type="entry name" value="ATP-grasp"/>
</dbReference>
<dbReference type="PROSITE" id="PS50975">
    <property type="entry name" value="ATP_GRASP"/>
    <property type="match status" value="1"/>
</dbReference>
<dbReference type="InterPro" id="IPR039523">
    <property type="entry name" value="RimK-rel_E_lig_ATP-grasp"/>
</dbReference>
<evidence type="ECO:0000256" key="1">
    <source>
        <dbReference type="PROSITE-ProRule" id="PRU00409"/>
    </source>
</evidence>
<keyword evidence="1" id="KW-0547">Nucleotide-binding</keyword>
<sequence>MRTAVEVIVEEVRDHSADTASFTTELLRRYNDPSPGVNIELLLADAKTPAQFVETVTTVLAAARIPARMIRGVILQDQQRRVEPTPWLEVHDGDRWRYFSPNTGALISGLYIPHWDFILQTAARGLEVTGLGYLGVDIVFDRDRGPLILEMNARPGLNIQIANCTGLSTRIDRIDEIFDPEAYPA</sequence>
<name>A0A7D9H591_9GAMM</name>
<dbReference type="Pfam" id="PF14397">
    <property type="entry name" value="ATPgrasp_ST"/>
    <property type="match status" value="1"/>
</dbReference>
<dbReference type="Gene3D" id="3.30.470.20">
    <property type="entry name" value="ATP-grasp fold, B domain"/>
    <property type="match status" value="1"/>
</dbReference>
<dbReference type="Pfam" id="PF14400">
    <property type="entry name" value="Transglut_i_TM"/>
    <property type="match status" value="1"/>
</dbReference>
<accession>A0A7D9H591</accession>
<keyword evidence="1" id="KW-0067">ATP-binding</keyword>
<evidence type="ECO:0000259" key="2">
    <source>
        <dbReference type="PROSITE" id="PS50975"/>
    </source>
</evidence>
<dbReference type="EMBL" id="LR633967">
    <property type="protein sequence ID" value="VUX56268.1"/>
    <property type="molecule type" value="Genomic_DNA"/>
</dbReference>
<gene>
    <name evidence="3" type="ORF">JTBM06_V1_490004</name>
</gene>
<dbReference type="GO" id="GO:0005524">
    <property type="term" value="F:ATP binding"/>
    <property type="evidence" value="ECO:0007669"/>
    <property type="project" value="UniProtKB-UniRule"/>
</dbReference>
<dbReference type="GO" id="GO:0046872">
    <property type="term" value="F:metal ion binding"/>
    <property type="evidence" value="ECO:0007669"/>
    <property type="project" value="InterPro"/>
</dbReference>
<proteinExistence type="predicted"/>
<dbReference type="InterPro" id="IPR025838">
    <property type="entry name" value="Transglut_i_TM"/>
</dbReference>
<feature type="domain" description="ATP-grasp" evidence="2">
    <location>
        <begin position="118"/>
        <end position="182"/>
    </location>
</feature>
<dbReference type="AlphaFoldDB" id="A0A7D9H591"/>
<protein>
    <recommendedName>
        <fullName evidence="2">ATP-grasp domain-containing protein</fullName>
    </recommendedName>
</protein>
<reference evidence="3" key="1">
    <citation type="submission" date="2019-07" db="EMBL/GenBank/DDBJ databases">
        <authorList>
            <person name="Weber M."/>
            <person name="Kostadinov I."/>
            <person name="Kostadinov D I."/>
        </authorList>
    </citation>
    <scope>NUCLEOTIDE SEQUENCE</scope>
    <source>
        <strain evidence="3">Gfbio:sag-sample-m06:053724c1-46a9-4a36-b237-ea2bf867836b</strain>
    </source>
</reference>
<evidence type="ECO:0000313" key="3">
    <source>
        <dbReference type="EMBL" id="VUX56268.1"/>
    </source>
</evidence>
<organism evidence="3">
    <name type="scientific">uncultured Woeseiaceae bacterium</name>
    <dbReference type="NCBI Taxonomy" id="1983305"/>
    <lineage>
        <taxon>Bacteria</taxon>
        <taxon>Pseudomonadati</taxon>
        <taxon>Pseudomonadota</taxon>
        <taxon>Gammaproteobacteria</taxon>
        <taxon>Woeseiales</taxon>
        <taxon>Woeseiaceae</taxon>
        <taxon>environmental samples</taxon>
    </lineage>
</organism>
<dbReference type="SUPFAM" id="SSF56059">
    <property type="entry name" value="Glutathione synthetase ATP-binding domain-like"/>
    <property type="match status" value="1"/>
</dbReference>